<gene>
    <name evidence="8" type="ORF">FGG08_006405</name>
</gene>
<dbReference type="GO" id="GO:0004656">
    <property type="term" value="F:procollagen-proline 4-dioxygenase activity"/>
    <property type="evidence" value="ECO:0007669"/>
    <property type="project" value="TreeGrafter"/>
</dbReference>
<dbReference type="InterPro" id="IPR044862">
    <property type="entry name" value="Pro_4_hyd_alph_FE2OG_OXY"/>
</dbReference>
<dbReference type="InterPro" id="IPR005123">
    <property type="entry name" value="Oxoglu/Fe-dep_dioxygenase_dom"/>
</dbReference>
<evidence type="ECO:0000256" key="3">
    <source>
        <dbReference type="ARBA" id="ARBA00022964"/>
    </source>
</evidence>
<protein>
    <recommendedName>
        <fullName evidence="7">Fe2OG dioxygenase domain-containing protein</fullName>
    </recommendedName>
</protein>
<dbReference type="GO" id="GO:0005506">
    <property type="term" value="F:iron ion binding"/>
    <property type="evidence" value="ECO:0007669"/>
    <property type="project" value="InterPro"/>
</dbReference>
<evidence type="ECO:0000313" key="8">
    <source>
        <dbReference type="EMBL" id="KAH0536733.1"/>
    </source>
</evidence>
<evidence type="ECO:0000313" key="9">
    <source>
        <dbReference type="Proteomes" id="UP000698800"/>
    </source>
</evidence>
<dbReference type="InterPro" id="IPR006620">
    <property type="entry name" value="Pro_4_hyd_alph"/>
</dbReference>
<name>A0A9P8HSN8_9PEZI</name>
<dbReference type="Gene3D" id="2.60.120.620">
    <property type="entry name" value="q2cbj1_9rhob like domain"/>
    <property type="match status" value="1"/>
</dbReference>
<dbReference type="InterPro" id="IPR045054">
    <property type="entry name" value="P4HA-like"/>
</dbReference>
<dbReference type="PANTHER" id="PTHR10869">
    <property type="entry name" value="PROLYL 4-HYDROXYLASE ALPHA SUBUNIT"/>
    <property type="match status" value="1"/>
</dbReference>
<keyword evidence="3" id="KW-0223">Dioxygenase</keyword>
<evidence type="ECO:0000256" key="1">
    <source>
        <dbReference type="ARBA" id="ARBA00001961"/>
    </source>
</evidence>
<comment type="cofactor">
    <cofactor evidence="1">
        <name>L-ascorbate</name>
        <dbReference type="ChEBI" id="CHEBI:38290"/>
    </cofactor>
</comment>
<feature type="domain" description="Fe2OG dioxygenase" evidence="7">
    <location>
        <begin position="151"/>
        <end position="259"/>
    </location>
</feature>
<proteinExistence type="predicted"/>
<keyword evidence="4" id="KW-0560">Oxidoreductase</keyword>
<comment type="caution">
    <text evidence="8">The sequence shown here is derived from an EMBL/GenBank/DDBJ whole genome shotgun (WGS) entry which is preliminary data.</text>
</comment>
<dbReference type="EMBL" id="JAGHQL010000183">
    <property type="protein sequence ID" value="KAH0536733.1"/>
    <property type="molecule type" value="Genomic_DNA"/>
</dbReference>
<keyword evidence="2" id="KW-0479">Metal-binding</keyword>
<dbReference type="OrthoDB" id="69177at2759"/>
<evidence type="ECO:0000256" key="4">
    <source>
        <dbReference type="ARBA" id="ARBA00023002"/>
    </source>
</evidence>
<feature type="region of interest" description="Disordered" evidence="6">
    <location>
        <begin position="1"/>
        <end position="41"/>
    </location>
</feature>
<dbReference type="AlphaFoldDB" id="A0A9P8HSN8"/>
<evidence type="ECO:0000259" key="7">
    <source>
        <dbReference type="PROSITE" id="PS51471"/>
    </source>
</evidence>
<accession>A0A9P8HSN8</accession>
<dbReference type="PANTHER" id="PTHR10869:SF236">
    <property type="entry name" value="PROLYL 4-HYDROXYLASE ALPHA SUBUNIT DOMAIN-CONTAINING PROTEIN"/>
    <property type="match status" value="1"/>
</dbReference>
<dbReference type="FunFam" id="2.60.120.620:FF:000021">
    <property type="entry name" value="WGS project CABT00000000 data, contig 2.8"/>
    <property type="match status" value="1"/>
</dbReference>
<keyword evidence="9" id="KW-1185">Reference proteome</keyword>
<dbReference type="SMART" id="SM00702">
    <property type="entry name" value="P4Hc"/>
    <property type="match status" value="1"/>
</dbReference>
<dbReference type="PROSITE" id="PS51471">
    <property type="entry name" value="FE2OG_OXY"/>
    <property type="match status" value="1"/>
</dbReference>
<dbReference type="Pfam" id="PF13640">
    <property type="entry name" value="2OG-FeII_Oxy_3"/>
    <property type="match status" value="1"/>
</dbReference>
<keyword evidence="5" id="KW-0408">Iron</keyword>
<dbReference type="GO" id="GO:0005783">
    <property type="term" value="C:endoplasmic reticulum"/>
    <property type="evidence" value="ECO:0007669"/>
    <property type="project" value="TreeGrafter"/>
</dbReference>
<dbReference type="GO" id="GO:0031418">
    <property type="term" value="F:L-ascorbic acid binding"/>
    <property type="evidence" value="ECO:0007669"/>
    <property type="project" value="InterPro"/>
</dbReference>
<evidence type="ECO:0000256" key="6">
    <source>
        <dbReference type="SAM" id="MobiDB-lite"/>
    </source>
</evidence>
<reference evidence="8" key="1">
    <citation type="submission" date="2021-03" db="EMBL/GenBank/DDBJ databases">
        <title>Comparative genomics and phylogenomic investigation of the class Geoglossomycetes provide insights into ecological specialization and systematics.</title>
        <authorList>
            <person name="Melie T."/>
            <person name="Pirro S."/>
            <person name="Miller A.N."/>
            <person name="Quandt A."/>
        </authorList>
    </citation>
    <scope>NUCLEOTIDE SEQUENCE</scope>
    <source>
        <strain evidence="8">GBOQ0MN5Z8</strain>
    </source>
</reference>
<evidence type="ECO:0000256" key="5">
    <source>
        <dbReference type="ARBA" id="ARBA00023004"/>
    </source>
</evidence>
<organism evidence="8 9">
    <name type="scientific">Glutinoglossum americanum</name>
    <dbReference type="NCBI Taxonomy" id="1670608"/>
    <lineage>
        <taxon>Eukaryota</taxon>
        <taxon>Fungi</taxon>
        <taxon>Dikarya</taxon>
        <taxon>Ascomycota</taxon>
        <taxon>Pezizomycotina</taxon>
        <taxon>Geoglossomycetes</taxon>
        <taxon>Geoglossales</taxon>
        <taxon>Geoglossaceae</taxon>
        <taxon>Glutinoglossum</taxon>
    </lineage>
</organism>
<evidence type="ECO:0000256" key="2">
    <source>
        <dbReference type="ARBA" id="ARBA00022723"/>
    </source>
</evidence>
<sequence>MPPKGNKGKQRETTKAKSKSAKTSSESGNSNDTLPDWPRLQPLVPSTDLSIQTLLPNQIILIPNLLTPTLCRAYVSFLSALPLSTTPSKPKKGDEALRINDRYQVDDPAFAKRLWEETALKGLVLGSGGGEEDETMTDEERRLLWGGEVVGLNPNIRVYRYRKGQFFAQHYDDSNVLIHPSNTRAKTTWTLLLYLTTPSAGGETIFYPSTPASPDPSPISIPPSAGMALLHRHGKECLLHEGREVVQGEKWVLRTDLCVKS</sequence>
<dbReference type="Proteomes" id="UP000698800">
    <property type="component" value="Unassembled WGS sequence"/>
</dbReference>